<reference evidence="2" key="1">
    <citation type="submission" date="2016-10" db="EMBL/GenBank/DDBJ databases">
        <authorList>
            <person name="Varghese N."/>
            <person name="Submissions S."/>
        </authorList>
    </citation>
    <scope>NUCLEOTIDE SEQUENCE [LARGE SCALE GENOMIC DNA]</scope>
    <source>
        <strain evidence="2">ATCC 25963</strain>
    </source>
</reference>
<gene>
    <name evidence="1" type="ORF">SAMN02745121_02797</name>
</gene>
<evidence type="ECO:0000313" key="1">
    <source>
        <dbReference type="EMBL" id="SFE03856.1"/>
    </source>
</evidence>
<dbReference type="Proteomes" id="UP000199400">
    <property type="component" value="Unassembled WGS sequence"/>
</dbReference>
<dbReference type="OrthoDB" id="5516725at2"/>
<accession>A0A1I1X8W0</accession>
<organism evidence="1 2">
    <name type="scientific">Nannocystis exedens</name>
    <dbReference type="NCBI Taxonomy" id="54"/>
    <lineage>
        <taxon>Bacteria</taxon>
        <taxon>Pseudomonadati</taxon>
        <taxon>Myxococcota</taxon>
        <taxon>Polyangia</taxon>
        <taxon>Nannocystales</taxon>
        <taxon>Nannocystaceae</taxon>
        <taxon>Nannocystis</taxon>
    </lineage>
</organism>
<proteinExistence type="predicted"/>
<sequence>MSDSARSHRDLVMGALAGQAALAARSAARALYDAGGREVLPTVAQAGLQTVLTRTATGAVAATAPTLLVDAGAQAGAAEVASLAVVTTARAAGAQIARTAARAGVVGLVVDAAFGAAEGVMAYRRGTMTGKQACVHATVEAGTGAASTSVGVLVAAGAVALTGGLAVPAVMAIGTGTALATKLGLRRLFVRGRANKPAAPLPAAS</sequence>
<dbReference type="RefSeq" id="WP_143140487.1">
    <property type="nucleotide sequence ID" value="NZ_FOMX01000007.1"/>
</dbReference>
<dbReference type="AlphaFoldDB" id="A0A1I1X8W0"/>
<evidence type="ECO:0000313" key="2">
    <source>
        <dbReference type="Proteomes" id="UP000199400"/>
    </source>
</evidence>
<name>A0A1I1X8W0_9BACT</name>
<protein>
    <submittedName>
        <fullName evidence="1">Uncharacterized protein</fullName>
    </submittedName>
</protein>
<dbReference type="EMBL" id="FOMX01000007">
    <property type="protein sequence ID" value="SFE03856.1"/>
    <property type="molecule type" value="Genomic_DNA"/>
</dbReference>
<keyword evidence="2" id="KW-1185">Reference proteome</keyword>